<dbReference type="PANTHER" id="PTHR43507:SF20">
    <property type="entry name" value="NADH-UBIQUINONE OXIDOREDUCTASE CHAIN 4"/>
    <property type="match status" value="1"/>
</dbReference>
<keyword evidence="14 17" id="KW-0496">Mitochondrion</keyword>
<evidence type="ECO:0000256" key="16">
    <source>
        <dbReference type="ARBA" id="ARBA00049551"/>
    </source>
</evidence>
<name>A0A343A510_9CUCU</name>
<evidence type="ECO:0000256" key="8">
    <source>
        <dbReference type="ARBA" id="ARBA00022692"/>
    </source>
</evidence>
<feature type="transmembrane region" description="Helical" evidence="17">
    <location>
        <begin position="272"/>
        <end position="294"/>
    </location>
</feature>
<dbReference type="GO" id="GO:0015990">
    <property type="term" value="P:electron transport coupled proton transport"/>
    <property type="evidence" value="ECO:0007669"/>
    <property type="project" value="TreeGrafter"/>
</dbReference>
<dbReference type="PANTHER" id="PTHR43507">
    <property type="entry name" value="NADH-UBIQUINONE OXIDOREDUCTASE CHAIN 4"/>
    <property type="match status" value="1"/>
</dbReference>
<feature type="transmembrane region" description="Helical" evidence="17">
    <location>
        <begin position="144"/>
        <end position="165"/>
    </location>
</feature>
<dbReference type="InterPro" id="IPR003918">
    <property type="entry name" value="NADH_UbQ_OxRdtase"/>
</dbReference>
<feature type="domain" description="NADH:quinone oxidoreductase/Mrp antiporter transmembrane" evidence="18">
    <location>
        <begin position="107"/>
        <end position="385"/>
    </location>
</feature>
<evidence type="ECO:0000259" key="19">
    <source>
        <dbReference type="Pfam" id="PF01059"/>
    </source>
</evidence>
<dbReference type="GO" id="GO:0042773">
    <property type="term" value="P:ATP synthesis coupled electron transport"/>
    <property type="evidence" value="ECO:0007669"/>
    <property type="project" value="InterPro"/>
</dbReference>
<evidence type="ECO:0000256" key="3">
    <source>
        <dbReference type="ARBA" id="ARBA00009025"/>
    </source>
</evidence>
<evidence type="ECO:0000256" key="13">
    <source>
        <dbReference type="ARBA" id="ARBA00023075"/>
    </source>
</evidence>
<comment type="function">
    <text evidence="17">Core subunit of the mitochondrial membrane respiratory chain NADH dehydrogenase (Complex I) which catalyzes electron transfer from NADH through the respiratory chain, using ubiquinone as an electron acceptor. Essential for the catalytic activity and assembly of complex I.</text>
</comment>
<organism evidence="20">
    <name type="scientific">Scolytinae sp. BMNH 1039996</name>
    <dbReference type="NCBI Taxonomy" id="1903774"/>
    <lineage>
        <taxon>Eukaryota</taxon>
        <taxon>Metazoa</taxon>
        <taxon>Ecdysozoa</taxon>
        <taxon>Arthropoda</taxon>
        <taxon>Hexapoda</taxon>
        <taxon>Insecta</taxon>
        <taxon>Pterygota</taxon>
        <taxon>Neoptera</taxon>
        <taxon>Endopterygota</taxon>
        <taxon>Coleoptera</taxon>
        <taxon>Polyphaga</taxon>
        <taxon>Cucujiformia</taxon>
        <taxon>Curculionidae</taxon>
        <taxon>Scolytinae</taxon>
    </lineage>
</organism>
<keyword evidence="13 17" id="KW-0830">Ubiquinone</keyword>
<feature type="transmembrane region" description="Helical" evidence="17">
    <location>
        <begin position="212"/>
        <end position="231"/>
    </location>
</feature>
<evidence type="ECO:0000256" key="6">
    <source>
        <dbReference type="ARBA" id="ARBA00022448"/>
    </source>
</evidence>
<feature type="transmembrane region" description="Helical" evidence="17">
    <location>
        <begin position="112"/>
        <end position="132"/>
    </location>
</feature>
<feature type="domain" description="NADH:ubiquinone oxidoreductase chain 4 N-terminal" evidence="19">
    <location>
        <begin position="1"/>
        <end position="104"/>
    </location>
</feature>
<protein>
    <recommendedName>
        <fullName evidence="5 17">NADH-ubiquinone oxidoreductase chain 4</fullName>
        <ecNumber evidence="4 17">7.1.1.2</ecNumber>
    </recommendedName>
</protein>
<sequence length="445" mass="51091">MTMIIIFFIILFMVSFFFSFWDILYLLLMGLFYFFVNFFVNIEGLSSYVSLGMGMDYLSYSLSCLSLWICMLMILASVLINKLKFFDSLFLFMVIMLLSTLVIAFLSLNLFIFYLFFEISLVLTLLLILGWGGQPERIMAGVYLLFYTLIMSLPMMISMFYLYYMSGSLEYYYFSVIGGIFVYLSLNLVFFVKIPMYMIHLWLPKAHVEAPISGSMILAGVMLKLGGYGILRTMKFFMNFGIIFNLIFIVISIYGGVLISMVCLRQSDLKMLIAYSSVSHMGMAMAGALTMSMWGFWGSLILMLAHGLSSSGLFCVANLSYERSQSRSLYLNKGLINLMPSLSLWWFLLCSSNMSAPPSFNLLGEISLICSLMSYSSMFIICLFFLVFYSAAYSLFLYSYSQHGVIYSGSFIYYSVSIREYYLMFLHWVPLNLLFLKADSLIVWV</sequence>
<dbReference type="GO" id="GO:0048039">
    <property type="term" value="F:ubiquinone binding"/>
    <property type="evidence" value="ECO:0007669"/>
    <property type="project" value="TreeGrafter"/>
</dbReference>
<accession>A0A343A510</accession>
<keyword evidence="15 17" id="KW-0472">Membrane</keyword>
<comment type="similarity">
    <text evidence="3 17">Belongs to the complex I subunit 4 family.</text>
</comment>
<evidence type="ECO:0000256" key="4">
    <source>
        <dbReference type="ARBA" id="ARBA00012944"/>
    </source>
</evidence>
<evidence type="ECO:0000256" key="17">
    <source>
        <dbReference type="RuleBase" id="RU003297"/>
    </source>
</evidence>
<feature type="transmembrane region" description="Helical" evidence="17">
    <location>
        <begin position="7"/>
        <end position="40"/>
    </location>
</feature>
<evidence type="ECO:0000256" key="9">
    <source>
        <dbReference type="ARBA" id="ARBA00022967"/>
    </source>
</evidence>
<keyword evidence="10 17" id="KW-0249">Electron transport</keyword>
<feature type="transmembrane region" description="Helical" evidence="17">
    <location>
        <begin position="171"/>
        <end position="192"/>
    </location>
</feature>
<keyword evidence="9" id="KW-1278">Translocase</keyword>
<dbReference type="GO" id="GO:0003954">
    <property type="term" value="F:NADH dehydrogenase activity"/>
    <property type="evidence" value="ECO:0007669"/>
    <property type="project" value="TreeGrafter"/>
</dbReference>
<feature type="transmembrane region" description="Helical" evidence="17">
    <location>
        <begin position="300"/>
        <end position="321"/>
    </location>
</feature>
<geneLocation type="mitochondrion" evidence="20"/>
<evidence type="ECO:0000259" key="18">
    <source>
        <dbReference type="Pfam" id="PF00361"/>
    </source>
</evidence>
<keyword evidence="7 17" id="KW-0679">Respiratory chain</keyword>
<comment type="subcellular location">
    <subcellularLocation>
        <location evidence="2 17">Mitochondrion membrane</location>
        <topology evidence="2 17">Multi-pass membrane protein</topology>
    </subcellularLocation>
</comment>
<dbReference type="GO" id="GO:0008137">
    <property type="term" value="F:NADH dehydrogenase (ubiquinone) activity"/>
    <property type="evidence" value="ECO:0007669"/>
    <property type="project" value="UniProtKB-UniRule"/>
</dbReference>
<keyword evidence="12 17" id="KW-0520">NAD</keyword>
<dbReference type="PRINTS" id="PR01437">
    <property type="entry name" value="NUOXDRDTASE4"/>
</dbReference>
<dbReference type="AlphaFoldDB" id="A0A343A510"/>
<comment type="function">
    <text evidence="1">Core subunit of the mitochondrial membrane respiratory chain NADH dehydrogenase (Complex I) that is believed to belong to the minimal assembly required for catalysis. Complex I functions in the transfer of electrons from NADH to the respiratory chain. The immediate electron acceptor for the enzyme is believed to be ubiquinone.</text>
</comment>
<dbReference type="InterPro" id="IPR000260">
    <property type="entry name" value="NADH4_N"/>
</dbReference>
<dbReference type="EMBL" id="KX035173">
    <property type="protein sequence ID" value="AOY39638.1"/>
    <property type="molecule type" value="Genomic_DNA"/>
</dbReference>
<evidence type="ECO:0000256" key="1">
    <source>
        <dbReference type="ARBA" id="ARBA00003257"/>
    </source>
</evidence>
<dbReference type="EC" id="7.1.1.2" evidence="4 17"/>
<keyword evidence="6 17" id="KW-0813">Transport</keyword>
<evidence type="ECO:0000256" key="14">
    <source>
        <dbReference type="ARBA" id="ARBA00023128"/>
    </source>
</evidence>
<evidence type="ECO:0000256" key="11">
    <source>
        <dbReference type="ARBA" id="ARBA00022989"/>
    </source>
</evidence>
<evidence type="ECO:0000256" key="7">
    <source>
        <dbReference type="ARBA" id="ARBA00022660"/>
    </source>
</evidence>
<reference evidence="20" key="1">
    <citation type="submission" date="2016-04" db="EMBL/GenBank/DDBJ databases">
        <title>Mitochondria of Scolytid beetles.</title>
        <authorList>
            <person name="Miller K."/>
            <person name="Linard B."/>
            <person name="Vogler A.P."/>
        </authorList>
    </citation>
    <scope>NUCLEOTIDE SEQUENCE</scope>
</reference>
<evidence type="ECO:0000256" key="2">
    <source>
        <dbReference type="ARBA" id="ARBA00004225"/>
    </source>
</evidence>
<feature type="transmembrane region" description="Helical" evidence="17">
    <location>
        <begin position="60"/>
        <end position="81"/>
    </location>
</feature>
<evidence type="ECO:0000256" key="10">
    <source>
        <dbReference type="ARBA" id="ARBA00022982"/>
    </source>
</evidence>
<evidence type="ECO:0000256" key="12">
    <source>
        <dbReference type="ARBA" id="ARBA00023027"/>
    </source>
</evidence>
<dbReference type="Pfam" id="PF01059">
    <property type="entry name" value="Oxidored_q5_N"/>
    <property type="match status" value="1"/>
</dbReference>
<feature type="transmembrane region" description="Helical" evidence="17">
    <location>
        <begin position="395"/>
        <end position="416"/>
    </location>
</feature>
<evidence type="ECO:0000313" key="20">
    <source>
        <dbReference type="EMBL" id="AOY39638.1"/>
    </source>
</evidence>
<proteinExistence type="inferred from homology"/>
<dbReference type="Pfam" id="PF00361">
    <property type="entry name" value="Proton_antipo_M"/>
    <property type="match status" value="1"/>
</dbReference>
<feature type="transmembrane region" description="Helical" evidence="17">
    <location>
        <begin position="88"/>
        <end position="106"/>
    </location>
</feature>
<evidence type="ECO:0000256" key="5">
    <source>
        <dbReference type="ARBA" id="ARBA00021006"/>
    </source>
</evidence>
<dbReference type="InterPro" id="IPR001750">
    <property type="entry name" value="ND/Mrp_TM"/>
</dbReference>
<feature type="transmembrane region" description="Helical" evidence="17">
    <location>
        <begin position="237"/>
        <end position="260"/>
    </location>
</feature>
<evidence type="ECO:0000256" key="15">
    <source>
        <dbReference type="ARBA" id="ARBA00023136"/>
    </source>
</evidence>
<gene>
    <name evidence="20" type="primary">nad4</name>
</gene>
<feature type="transmembrane region" description="Helical" evidence="17">
    <location>
        <begin position="366"/>
        <end position="388"/>
    </location>
</feature>
<feature type="transmembrane region" description="Helical" evidence="17">
    <location>
        <begin position="342"/>
        <end position="360"/>
    </location>
</feature>
<dbReference type="GO" id="GO:0031966">
    <property type="term" value="C:mitochondrial membrane"/>
    <property type="evidence" value="ECO:0007669"/>
    <property type="project" value="UniProtKB-SubCell"/>
</dbReference>
<keyword evidence="11 17" id="KW-1133">Transmembrane helix</keyword>
<comment type="catalytic activity">
    <reaction evidence="16 17">
        <text>a ubiquinone + NADH + 5 H(+)(in) = a ubiquinol + NAD(+) + 4 H(+)(out)</text>
        <dbReference type="Rhea" id="RHEA:29091"/>
        <dbReference type="Rhea" id="RHEA-COMP:9565"/>
        <dbReference type="Rhea" id="RHEA-COMP:9566"/>
        <dbReference type="ChEBI" id="CHEBI:15378"/>
        <dbReference type="ChEBI" id="CHEBI:16389"/>
        <dbReference type="ChEBI" id="CHEBI:17976"/>
        <dbReference type="ChEBI" id="CHEBI:57540"/>
        <dbReference type="ChEBI" id="CHEBI:57945"/>
        <dbReference type="EC" id="7.1.1.2"/>
    </reaction>
</comment>
<keyword evidence="8 17" id="KW-0812">Transmembrane</keyword>